<sequence>MRQLVFEAPVSTPVSTWEAAAERCLPEAQLLARPLTSEIIQRALQDYSTARGNLTSGAVASPLPSNFQQAAQASMQQGHMSHSSKATTCKSTKPSLCFVSAALKMMGWTI</sequence>
<reference evidence="1 2" key="1">
    <citation type="journal article" date="2024" name="Nat. Commun.">
        <title>Phylogenomics reveals the evolutionary origins of lichenization in chlorophyte algae.</title>
        <authorList>
            <person name="Puginier C."/>
            <person name="Libourel C."/>
            <person name="Otte J."/>
            <person name="Skaloud P."/>
            <person name="Haon M."/>
            <person name="Grisel S."/>
            <person name="Petersen M."/>
            <person name="Berrin J.G."/>
            <person name="Delaux P.M."/>
            <person name="Dal Grande F."/>
            <person name="Keller J."/>
        </authorList>
    </citation>
    <scope>NUCLEOTIDE SEQUENCE [LARGE SCALE GENOMIC DNA]</scope>
    <source>
        <strain evidence="1 2">SAG 2036</strain>
    </source>
</reference>
<accession>A0AAW1NUX8</accession>
<keyword evidence="2" id="KW-1185">Reference proteome</keyword>
<evidence type="ECO:0000313" key="2">
    <source>
        <dbReference type="Proteomes" id="UP001465755"/>
    </source>
</evidence>
<proteinExistence type="predicted"/>
<dbReference type="EMBL" id="JALJOQ010000096">
    <property type="protein sequence ID" value="KAK9798590.1"/>
    <property type="molecule type" value="Genomic_DNA"/>
</dbReference>
<evidence type="ECO:0000313" key="1">
    <source>
        <dbReference type="EMBL" id="KAK9798590.1"/>
    </source>
</evidence>
<dbReference type="AlphaFoldDB" id="A0AAW1NUX8"/>
<organism evidence="1 2">
    <name type="scientific">Symbiochloris irregularis</name>
    <dbReference type="NCBI Taxonomy" id="706552"/>
    <lineage>
        <taxon>Eukaryota</taxon>
        <taxon>Viridiplantae</taxon>
        <taxon>Chlorophyta</taxon>
        <taxon>core chlorophytes</taxon>
        <taxon>Trebouxiophyceae</taxon>
        <taxon>Trebouxiales</taxon>
        <taxon>Trebouxiaceae</taxon>
        <taxon>Symbiochloris</taxon>
    </lineage>
</organism>
<protein>
    <submittedName>
        <fullName evidence="1">Uncharacterized protein</fullName>
    </submittedName>
</protein>
<gene>
    <name evidence="1" type="ORF">WJX73_005121</name>
</gene>
<name>A0AAW1NUX8_9CHLO</name>
<dbReference type="Proteomes" id="UP001465755">
    <property type="component" value="Unassembled WGS sequence"/>
</dbReference>
<comment type="caution">
    <text evidence="1">The sequence shown here is derived from an EMBL/GenBank/DDBJ whole genome shotgun (WGS) entry which is preliminary data.</text>
</comment>